<evidence type="ECO:0000313" key="7">
    <source>
        <dbReference type="Proteomes" id="UP000223828"/>
    </source>
</evidence>
<comment type="catalytic activity">
    <reaction evidence="3">
        <text>N(6)-octanoyl-L-lysyl-[glycine-cleavage complex H protein] + L-lysyl-[lipoyl-carrier protein] = N(6)-octanoyl-L-lysyl-[lipoyl-carrier protein] + L-lysyl-[glycine-cleavage complex H protein]</text>
        <dbReference type="Rhea" id="RHEA:20213"/>
        <dbReference type="Rhea" id="RHEA-COMP:10500"/>
        <dbReference type="Rhea" id="RHEA-COMP:10501"/>
        <dbReference type="Rhea" id="RHEA-COMP:10503"/>
        <dbReference type="Rhea" id="RHEA-COMP:10504"/>
        <dbReference type="ChEBI" id="CHEBI:29969"/>
        <dbReference type="ChEBI" id="CHEBI:78809"/>
        <dbReference type="EC" id="2.3.1.204"/>
    </reaction>
</comment>
<dbReference type="InterPro" id="IPR004143">
    <property type="entry name" value="BPL_LPL_catalytic"/>
</dbReference>
<organism evidence="5 7">
    <name type="scientific">Staphylococcus edaphicus</name>
    <dbReference type="NCBI Taxonomy" id="1955013"/>
    <lineage>
        <taxon>Bacteria</taxon>
        <taxon>Bacillati</taxon>
        <taxon>Bacillota</taxon>
        <taxon>Bacilli</taxon>
        <taxon>Bacillales</taxon>
        <taxon>Staphylococcaceae</taxon>
        <taxon>Staphylococcus</taxon>
    </lineage>
</organism>
<dbReference type="OrthoDB" id="2080934at2"/>
<comment type="similarity">
    <text evidence="3">Belongs to the octanoyltransferase LipL family.</text>
</comment>
<dbReference type="GO" id="GO:0033819">
    <property type="term" value="F:lipoyl(octanoyl) transferase activity"/>
    <property type="evidence" value="ECO:0007669"/>
    <property type="project" value="InterPro"/>
</dbReference>
<evidence type="ECO:0000313" key="6">
    <source>
        <dbReference type="EMBL" id="UQW81180.1"/>
    </source>
</evidence>
<dbReference type="Proteomes" id="UP000223828">
    <property type="component" value="Unassembled WGS sequence"/>
</dbReference>
<evidence type="ECO:0000256" key="2">
    <source>
        <dbReference type="ARBA" id="ARBA00023315"/>
    </source>
</evidence>
<protein>
    <recommendedName>
        <fullName evidence="3">Octanoyl-[GcvH]:protein N-octanoyltransferase</fullName>
        <ecNumber evidence="3">2.3.1.204</ecNumber>
    </recommendedName>
    <alternativeName>
        <fullName evidence="3">Octanoyl-[GcvH]:E2 amidotransferase</fullName>
    </alternativeName>
</protein>
<accession>A0A2C6WRR7</accession>
<dbReference type="GO" id="GO:0009249">
    <property type="term" value="P:protein lipoylation"/>
    <property type="evidence" value="ECO:0007669"/>
    <property type="project" value="UniProtKB-UniRule"/>
</dbReference>
<dbReference type="InterPro" id="IPR024897">
    <property type="entry name" value="LipL"/>
</dbReference>
<dbReference type="EMBL" id="MRZN01000003">
    <property type="protein sequence ID" value="PHK50494.1"/>
    <property type="molecule type" value="Genomic_DNA"/>
</dbReference>
<dbReference type="EMBL" id="CP093217">
    <property type="protein sequence ID" value="UQW81180.1"/>
    <property type="molecule type" value="Genomic_DNA"/>
</dbReference>
<reference evidence="7" key="2">
    <citation type="submission" date="2017-10" db="EMBL/GenBank/DDBJ databases">
        <title>Staphylococcus edaphicus sp. nov., isolated in Antarctica, harbouring mecC gene and genomic islands essential in adaptation to extreme environment.</title>
        <authorList>
            <person name="Pantucek R."/>
            <person name="Sedlacek I."/>
            <person name="Indrakova A."/>
            <person name="Vrbovska V."/>
            <person name="Maslanova I."/>
            <person name="Kovarovic V."/>
            <person name="Svec P."/>
            <person name="Kralova S."/>
            <person name="Kristofova L."/>
            <person name="Keklakova J."/>
            <person name="Petras P."/>
            <person name="Doskar J."/>
        </authorList>
    </citation>
    <scope>NUCLEOTIDE SEQUENCE [LARGE SCALE GENOMIC DNA]</scope>
    <source>
        <strain evidence="7">CCM 5085</strain>
    </source>
</reference>
<sequence>MDLASKYFNGTDWRYIDHSSGLEPMQSFAFDDTFSESVGKDLSCSVVRSWVHQHTVILGIHDSRLPHLQDGIRYLTEERGYNAIVRNSGGLGVVLDQGILNISLLFKGKHDITIDEAFTVMYLLVAKMFEDEDVDIDTHEIERSYCPGKFDLSINGKKFAGISQRRVRGGIAVQVYLCVEGDGSERADMMKSFYDRALQDEETKFTYPDIDPQCMASLETLLGRTITVQDVMFQLLYAIKDLGSRLNMEPMTEDEWQRYDGYFEKMIERNAKINRSMD</sequence>
<dbReference type="GO" id="GO:0016874">
    <property type="term" value="F:ligase activity"/>
    <property type="evidence" value="ECO:0007669"/>
    <property type="project" value="UniProtKB-KW"/>
</dbReference>
<dbReference type="InterPro" id="IPR050664">
    <property type="entry name" value="Octanoyltrans_LipM/LipL"/>
</dbReference>
<dbReference type="Pfam" id="PF21948">
    <property type="entry name" value="LplA-B_cat"/>
    <property type="match status" value="1"/>
</dbReference>
<dbReference type="PANTHER" id="PTHR43679:SF2">
    <property type="entry name" value="OCTANOYL-[GCVH]:PROTEIN N-OCTANOYLTRANSFERASE"/>
    <property type="match status" value="1"/>
</dbReference>
<dbReference type="CDD" id="cd16443">
    <property type="entry name" value="LplA"/>
    <property type="match status" value="1"/>
</dbReference>
<dbReference type="GO" id="GO:0009107">
    <property type="term" value="P:lipoate biosynthetic process"/>
    <property type="evidence" value="ECO:0007669"/>
    <property type="project" value="UniProtKB-UniRule"/>
</dbReference>
<evidence type="ECO:0000313" key="5">
    <source>
        <dbReference type="EMBL" id="PHK50494.1"/>
    </source>
</evidence>
<comment type="miscellaneous">
    <text evidence="3">The reaction proceeds via a thioester-linked acyl-enzyme intermediate.</text>
</comment>
<reference evidence="5" key="3">
    <citation type="submission" date="2017-10" db="EMBL/GenBank/DDBJ databases">
        <authorList>
            <person name="Vrbovska V."/>
            <person name="Kovarovic V."/>
            <person name="Indrakova A."/>
        </authorList>
    </citation>
    <scope>NUCLEOTIDE SEQUENCE</scope>
    <source>
        <strain evidence="5">CCM 8730</strain>
    </source>
</reference>
<dbReference type="Proteomes" id="UP001056588">
    <property type="component" value="Chromosome"/>
</dbReference>
<comment type="pathway">
    <text evidence="3">Protein modification; protein lipoylation via endogenous pathway; protein N(6)-(lipoyl)lysine from octanoyl-[acyl-carrier-protein].</text>
</comment>
<dbReference type="PANTHER" id="PTHR43679">
    <property type="entry name" value="OCTANOYLTRANSFERASE LIPM-RELATED"/>
    <property type="match status" value="1"/>
</dbReference>
<dbReference type="Gene3D" id="3.30.930.10">
    <property type="entry name" value="Bira Bifunctional Protein, Domain 2"/>
    <property type="match status" value="1"/>
</dbReference>
<feature type="site" description="Lowers pKa of active site Cys" evidence="3">
    <location>
        <position position="158"/>
    </location>
</feature>
<keyword evidence="1 3" id="KW-0808">Transferase</keyword>
<keyword evidence="5" id="KW-0436">Ligase</keyword>
<dbReference type="HAMAP" id="MF_02119">
    <property type="entry name" value="LipL"/>
    <property type="match status" value="1"/>
</dbReference>
<evidence type="ECO:0000259" key="4">
    <source>
        <dbReference type="PROSITE" id="PS51733"/>
    </source>
</evidence>
<reference evidence="6" key="4">
    <citation type="submission" date="2022-03" db="EMBL/GenBank/DDBJ databases">
        <title>Complete Genome Sequence of Staphylococcus edaphicus strain CCM 8731.</title>
        <authorList>
            <person name="Rimmer C.O."/>
            <person name="Thomas J.C."/>
        </authorList>
    </citation>
    <scope>NUCLEOTIDE SEQUENCE</scope>
    <source>
        <strain evidence="6">CCM 8731</strain>
    </source>
</reference>
<dbReference type="EC" id="2.3.1.204" evidence="3"/>
<dbReference type="InterPro" id="IPR045864">
    <property type="entry name" value="aa-tRNA-synth_II/BPL/LPL"/>
</dbReference>
<keyword evidence="8" id="KW-1185">Reference proteome</keyword>
<keyword evidence="2 3" id="KW-0012">Acyltransferase</keyword>
<evidence type="ECO:0000256" key="1">
    <source>
        <dbReference type="ARBA" id="ARBA00022679"/>
    </source>
</evidence>
<gene>
    <name evidence="3" type="primary">lipL</name>
    <name evidence="5" type="ORF">BTJ66_03315</name>
    <name evidence="6" type="ORF">MNY58_11435</name>
</gene>
<dbReference type="AlphaFoldDB" id="A0A2C6WRR7"/>
<dbReference type="RefSeq" id="WP_099089572.1">
    <property type="nucleotide sequence ID" value="NZ_CP093217.1"/>
</dbReference>
<dbReference type="SUPFAM" id="SSF55681">
    <property type="entry name" value="Class II aaRS and biotin synthetases"/>
    <property type="match status" value="1"/>
</dbReference>
<name>A0A2C6WRR7_9STAP</name>
<dbReference type="PROSITE" id="PS51733">
    <property type="entry name" value="BPL_LPL_CATALYTIC"/>
    <property type="match status" value="1"/>
</dbReference>
<feature type="domain" description="BPL/LPL catalytic" evidence="4">
    <location>
        <begin position="41"/>
        <end position="226"/>
    </location>
</feature>
<feature type="active site" description="Acyl-thioester intermediate" evidence="3">
    <location>
        <position position="146"/>
    </location>
</feature>
<proteinExistence type="inferred from homology"/>
<evidence type="ECO:0000313" key="8">
    <source>
        <dbReference type="Proteomes" id="UP001056588"/>
    </source>
</evidence>
<evidence type="ECO:0000256" key="3">
    <source>
        <dbReference type="HAMAP-Rule" id="MF_02119"/>
    </source>
</evidence>
<reference evidence="5" key="1">
    <citation type="journal article" date="2017" name="Appl. Environ. Microbiol.">
        <title>Staphylococcus edaphicus sp. nov., isolated in Antarctica, harbours mecC gene and genomic islands with suspected role in adaptation to extreme environment.</title>
        <authorList>
            <person name="Pantucek R."/>
            <person name="Sedlacek I."/>
            <person name="Indrakova A."/>
            <person name="Vrbovska V."/>
            <person name="Maslanova I."/>
            <person name="Kovarovic V."/>
            <person name="Svec P."/>
            <person name="Kralova S."/>
            <person name="Kristofova L."/>
            <person name="Keklakova J."/>
            <person name="Petras P."/>
            <person name="Doskar J."/>
        </authorList>
    </citation>
    <scope>NUCLEOTIDE SEQUENCE</scope>
    <source>
        <strain evidence="5">CCM 8730</strain>
    </source>
</reference>
<comment type="function">
    <text evidence="3">Catalyzes the amidotransfer (transamidation) of the octanoyl moiety from octanoyl-GcvH to the lipoyl domain of the E2 subunit of lipoate-dependent enzymes.</text>
</comment>